<protein>
    <submittedName>
        <fullName evidence="5">Conserved putative secreted protein</fullName>
    </submittedName>
</protein>
<dbReference type="PROSITE" id="PS51257">
    <property type="entry name" value="PROKAR_LIPOPROTEIN"/>
    <property type="match status" value="1"/>
</dbReference>
<sequence length="396" mass="41883">MKPARRLVASAAVLLAAALFTTAGCAGADSGSSGPIVVGSVNALSGAATFPEASQAAKAVFDAANASGGVNGRQIQYKALDDKGDPAAAAAAAREVVGRDEAVALVGSSSLIECEINNKYYEQQKILSMQGIGVDPACFSSPNIAPVNVGPYHDMTLTLLYGSETLKLNDICALLEIAGNTLPSYQAAIDEWSAITGKKLKYLDATVPYGGSDYTSYIVKARNAGCKAITVNPVEPDSIGQLKAAAAQGWNDVTWLLLTSVYSENYAKAITNAGAGVYVPAEFYPFTDATSPQNKDWRELMTKNNIPLTSFSQGGYLAAKYFLDVVRGIQGDITRESVTKALREMKPVTDPMVGTPYVFGPGQTHHDNTAGWPIKLASGTNKWELVANDWLRIPKK</sequence>
<evidence type="ECO:0000256" key="3">
    <source>
        <dbReference type="SAM" id="SignalP"/>
    </source>
</evidence>
<comment type="similarity">
    <text evidence="1">Belongs to the leucine-binding protein family.</text>
</comment>
<dbReference type="SUPFAM" id="SSF53822">
    <property type="entry name" value="Periplasmic binding protein-like I"/>
    <property type="match status" value="1"/>
</dbReference>
<feature type="chain" id="PRO_5001710028" evidence="3">
    <location>
        <begin position="29"/>
        <end position="396"/>
    </location>
</feature>
<gene>
    <name evidence="5" type="ORF">AJAP_21170</name>
</gene>
<feature type="domain" description="Leucine-binding protein" evidence="4">
    <location>
        <begin position="35"/>
        <end position="370"/>
    </location>
</feature>
<dbReference type="PANTHER" id="PTHR47235">
    <property type="entry name" value="BLR6548 PROTEIN"/>
    <property type="match status" value="1"/>
</dbReference>
<dbReference type="PANTHER" id="PTHR47235:SF1">
    <property type="entry name" value="BLR6548 PROTEIN"/>
    <property type="match status" value="1"/>
</dbReference>
<dbReference type="CDD" id="cd06341">
    <property type="entry name" value="PBP1_ABC_ligand_binding-like"/>
    <property type="match status" value="1"/>
</dbReference>
<dbReference type="Pfam" id="PF13458">
    <property type="entry name" value="Peripla_BP_6"/>
    <property type="match status" value="1"/>
</dbReference>
<dbReference type="Proteomes" id="UP000028492">
    <property type="component" value="Chromosome"/>
</dbReference>
<dbReference type="AlphaFoldDB" id="A0A075USD3"/>
<keyword evidence="6" id="KW-1185">Reference proteome</keyword>
<evidence type="ECO:0000313" key="6">
    <source>
        <dbReference type="Proteomes" id="UP000028492"/>
    </source>
</evidence>
<evidence type="ECO:0000256" key="2">
    <source>
        <dbReference type="ARBA" id="ARBA00022729"/>
    </source>
</evidence>
<evidence type="ECO:0000313" key="5">
    <source>
        <dbReference type="EMBL" id="AIG77092.1"/>
    </source>
</evidence>
<accession>A0A075USD3</accession>
<keyword evidence="2 3" id="KW-0732">Signal</keyword>
<dbReference type="EMBL" id="CP008953">
    <property type="protein sequence ID" value="AIG77092.1"/>
    <property type="molecule type" value="Genomic_DNA"/>
</dbReference>
<feature type="signal peptide" evidence="3">
    <location>
        <begin position="1"/>
        <end position="28"/>
    </location>
</feature>
<dbReference type="RefSeq" id="WP_038514334.1">
    <property type="nucleotide sequence ID" value="NZ_CP008953.1"/>
</dbReference>
<dbReference type="eggNOG" id="COG0683">
    <property type="taxonomic scope" value="Bacteria"/>
</dbReference>
<dbReference type="Gene3D" id="3.40.50.2300">
    <property type="match status" value="2"/>
</dbReference>
<dbReference type="STRING" id="208439.AJAP_21170"/>
<evidence type="ECO:0000259" key="4">
    <source>
        <dbReference type="Pfam" id="PF13458"/>
    </source>
</evidence>
<name>A0A075USD3_9PSEU</name>
<dbReference type="InterPro" id="IPR028082">
    <property type="entry name" value="Peripla_BP_I"/>
</dbReference>
<proteinExistence type="inferred from homology"/>
<dbReference type="HOGENOM" id="CLU_054386_0_0_11"/>
<organism evidence="5 6">
    <name type="scientific">Amycolatopsis japonica</name>
    <dbReference type="NCBI Taxonomy" id="208439"/>
    <lineage>
        <taxon>Bacteria</taxon>
        <taxon>Bacillati</taxon>
        <taxon>Actinomycetota</taxon>
        <taxon>Actinomycetes</taxon>
        <taxon>Pseudonocardiales</taxon>
        <taxon>Pseudonocardiaceae</taxon>
        <taxon>Amycolatopsis</taxon>
        <taxon>Amycolatopsis japonica group</taxon>
    </lineage>
</organism>
<dbReference type="KEGG" id="aja:AJAP_21170"/>
<dbReference type="InterPro" id="IPR028081">
    <property type="entry name" value="Leu-bd"/>
</dbReference>
<reference evidence="5 6" key="1">
    <citation type="journal article" date="2014" name="J. Biotechnol.">
        <title>Complete genome sequence of the actinobacterium Amycolatopsis japonica MG417-CF17(T) (=DSM 44213T) producing (S,S)-N,N'-ethylenediaminedisuccinic acid.</title>
        <authorList>
            <person name="Stegmann E."/>
            <person name="Albersmeier A."/>
            <person name="Spohn M."/>
            <person name="Gert H."/>
            <person name="Weber T."/>
            <person name="Wohlleben W."/>
            <person name="Kalinowski J."/>
            <person name="Ruckert C."/>
        </authorList>
    </citation>
    <scope>NUCLEOTIDE SEQUENCE [LARGE SCALE GENOMIC DNA]</scope>
    <source>
        <strain evidence="6">MG417-CF17 (DSM 44213)</strain>
    </source>
</reference>
<evidence type="ECO:0000256" key="1">
    <source>
        <dbReference type="ARBA" id="ARBA00010062"/>
    </source>
</evidence>